<dbReference type="InterPro" id="IPR040426">
    <property type="entry name" value="C05B5.4-like"/>
</dbReference>
<gene>
    <name evidence="4" type="ORF">CAMP_LOCUS8146</name>
</gene>
<name>A0A9P1MZ19_9PELO</name>
<dbReference type="OrthoDB" id="5790796at2759"/>
<dbReference type="AlphaFoldDB" id="A0A9P1MZ19"/>
<organism evidence="4 5">
    <name type="scientific">Caenorhabditis angaria</name>
    <dbReference type="NCBI Taxonomy" id="860376"/>
    <lineage>
        <taxon>Eukaryota</taxon>
        <taxon>Metazoa</taxon>
        <taxon>Ecdysozoa</taxon>
        <taxon>Nematoda</taxon>
        <taxon>Chromadorea</taxon>
        <taxon>Rhabditida</taxon>
        <taxon>Rhabditina</taxon>
        <taxon>Rhabditomorpha</taxon>
        <taxon>Rhabditoidea</taxon>
        <taxon>Rhabditidae</taxon>
        <taxon>Peloderinae</taxon>
        <taxon>Caenorhabditis</taxon>
    </lineage>
</organism>
<evidence type="ECO:0000313" key="4">
    <source>
        <dbReference type="EMBL" id="CAI5445509.1"/>
    </source>
</evidence>
<evidence type="ECO:0000256" key="1">
    <source>
        <dbReference type="SAM" id="Phobius"/>
    </source>
</evidence>
<protein>
    <recommendedName>
        <fullName evidence="3">C2 domain-containing protein</fullName>
    </recommendedName>
</protein>
<proteinExistence type="predicted"/>
<evidence type="ECO:0000256" key="2">
    <source>
        <dbReference type="SAM" id="SignalP"/>
    </source>
</evidence>
<keyword evidence="2" id="KW-0732">Signal</keyword>
<keyword evidence="5" id="KW-1185">Reference proteome</keyword>
<dbReference type="PANTHER" id="PTHR38626:SF2">
    <property type="entry name" value="CUB DOMAIN-CONTAINING PROTEIN"/>
    <property type="match status" value="1"/>
</dbReference>
<dbReference type="EMBL" id="CANHGI010000003">
    <property type="protein sequence ID" value="CAI5445509.1"/>
    <property type="molecule type" value="Genomic_DNA"/>
</dbReference>
<dbReference type="Proteomes" id="UP001152747">
    <property type="component" value="Unassembled WGS sequence"/>
</dbReference>
<reference evidence="4" key="1">
    <citation type="submission" date="2022-11" db="EMBL/GenBank/DDBJ databases">
        <authorList>
            <person name="Kikuchi T."/>
        </authorList>
    </citation>
    <scope>NUCLEOTIDE SEQUENCE</scope>
    <source>
        <strain evidence="4">PS1010</strain>
    </source>
</reference>
<keyword evidence="1" id="KW-0812">Transmembrane</keyword>
<feature type="domain" description="C2" evidence="3">
    <location>
        <begin position="18"/>
        <end position="148"/>
    </location>
</feature>
<feature type="chain" id="PRO_5040347632" description="C2 domain-containing protein" evidence="2">
    <location>
        <begin position="16"/>
        <end position="290"/>
    </location>
</feature>
<keyword evidence="1" id="KW-1133">Transmembrane helix</keyword>
<sequence length="290" mass="32557">MNYFSFLLFVQIVAASNIWMNIDVKKIDRKQCIVDETSWGAETAGCQQMSYMTIDERILPNHERRSTSFEHISGSSRPTVTHWPRGKLSDWMLSIQFISVDPVYGIARTCDRSGYVRVFENVTEDVQFVDKIVKIQGQCFTATVQVQASLDICPWCIEESASTETTTTTTQKPINNQMETQFLMISMLFLSIICVCALIGVAVLLILYITDRKGISKSSTTSSNLSLPIYQLPQPTVSRCGSFAGKAGILAAFPNDSTLLNWKEYNVEEQWISQRVYSECSSPDSGTDTL</sequence>
<dbReference type="InterPro" id="IPR057569">
    <property type="entry name" value="C2_nem"/>
</dbReference>
<evidence type="ECO:0000313" key="5">
    <source>
        <dbReference type="Proteomes" id="UP001152747"/>
    </source>
</evidence>
<comment type="caution">
    <text evidence="4">The sequence shown here is derived from an EMBL/GenBank/DDBJ whole genome shotgun (WGS) entry which is preliminary data.</text>
</comment>
<dbReference type="PANTHER" id="PTHR38626">
    <property type="entry name" value="SKN-1 DEPENDENT ZYGOTIC TRANSCRIPT-RELATED"/>
    <property type="match status" value="1"/>
</dbReference>
<feature type="signal peptide" evidence="2">
    <location>
        <begin position="1"/>
        <end position="15"/>
    </location>
</feature>
<accession>A0A9P1MZ19</accession>
<feature type="transmembrane region" description="Helical" evidence="1">
    <location>
        <begin position="182"/>
        <end position="209"/>
    </location>
</feature>
<evidence type="ECO:0000259" key="3">
    <source>
        <dbReference type="Pfam" id="PF25330"/>
    </source>
</evidence>
<dbReference type="Pfam" id="PF25330">
    <property type="entry name" value="C2_nem"/>
    <property type="match status" value="1"/>
</dbReference>
<keyword evidence="1" id="KW-0472">Membrane</keyword>